<dbReference type="Proteomes" id="UP000028480">
    <property type="component" value="Unassembled WGS sequence"/>
</dbReference>
<keyword evidence="1" id="KW-0812">Transmembrane</keyword>
<feature type="transmembrane region" description="Helical" evidence="1">
    <location>
        <begin position="20"/>
        <end position="44"/>
    </location>
</feature>
<proteinExistence type="predicted"/>
<protein>
    <submittedName>
        <fullName evidence="2">Uncharacterized protein</fullName>
    </submittedName>
</protein>
<evidence type="ECO:0000313" key="3">
    <source>
        <dbReference type="Proteomes" id="UP000028480"/>
    </source>
</evidence>
<dbReference type="AlphaFoldDB" id="A0A077QIR4"/>
<reference evidence="2" key="1">
    <citation type="submission" date="2013-07" db="EMBL/GenBank/DDBJ databases">
        <title>Sub-species coevolution in mutualistic symbiosis.</title>
        <authorList>
            <person name="Murfin K."/>
            <person name="Klassen J."/>
            <person name="Lee M."/>
            <person name="Forst S."/>
            <person name="Stock P."/>
            <person name="Goodrich-Blair H."/>
        </authorList>
    </citation>
    <scope>NUCLEOTIDE SEQUENCE [LARGE SCALE GENOMIC DNA]</scope>
    <source>
        <strain evidence="2">Intermedium</strain>
    </source>
</reference>
<keyword evidence="1" id="KW-1133">Transmembrane helix</keyword>
<evidence type="ECO:0000256" key="1">
    <source>
        <dbReference type="SAM" id="Phobius"/>
    </source>
</evidence>
<comment type="caution">
    <text evidence="2">The sequence shown here is derived from an EMBL/GenBank/DDBJ whole genome shotgun (WGS) entry which is preliminary data.</text>
</comment>
<evidence type="ECO:0000313" key="2">
    <source>
        <dbReference type="EMBL" id="CDH32236.1"/>
    </source>
</evidence>
<dbReference type="HOGENOM" id="CLU_2637230_0_0_6"/>
<dbReference type="EMBL" id="CBTB010000098">
    <property type="protein sequence ID" value="CDH32236.1"/>
    <property type="molecule type" value="Genomic_DNA"/>
</dbReference>
<organism evidence="2 3">
    <name type="scientific">Xenorhabdus bovienii str. Intermedium</name>
    <dbReference type="NCBI Taxonomy" id="1379677"/>
    <lineage>
        <taxon>Bacteria</taxon>
        <taxon>Pseudomonadati</taxon>
        <taxon>Pseudomonadota</taxon>
        <taxon>Gammaproteobacteria</taxon>
        <taxon>Enterobacterales</taxon>
        <taxon>Morganellaceae</taxon>
        <taxon>Xenorhabdus</taxon>
    </lineage>
</organism>
<gene>
    <name evidence="2" type="ORF">XBI1_1870202</name>
</gene>
<sequence length="77" mass="8957">MFLLRDNAHQRTCIYLENTLLNIIFLLIAIFRNIILHCLIYYLIELIGIIRCEYFATSLTGNAVSRTATHDIDNINL</sequence>
<keyword evidence="1" id="KW-0472">Membrane</keyword>
<name>A0A077QIR4_XENBV</name>
<accession>A0A077QIR4</accession>